<evidence type="ECO:0000256" key="1">
    <source>
        <dbReference type="SAM" id="Phobius"/>
    </source>
</evidence>
<accession>A0A179DDS7</accession>
<dbReference type="InterPro" id="IPR022134">
    <property type="entry name" value="DUF3667"/>
</dbReference>
<feature type="transmembrane region" description="Helical" evidence="1">
    <location>
        <begin position="183"/>
        <end position="206"/>
    </location>
</feature>
<dbReference type="AlphaFoldDB" id="A0A179DDS7"/>
<reference evidence="2 3" key="1">
    <citation type="submission" date="2016-04" db="EMBL/GenBank/DDBJ databases">
        <authorList>
            <person name="Evans L.H."/>
            <person name="Alamgir A."/>
            <person name="Owens N."/>
            <person name="Weber N.D."/>
            <person name="Virtaneva K."/>
            <person name="Barbian K."/>
            <person name="Babar A."/>
            <person name="Rosenke K."/>
        </authorList>
    </citation>
    <scope>NUCLEOTIDE SEQUENCE [LARGE SCALE GENOMIC DNA]</scope>
    <source>
        <strain evidence="2 3">CCM 8644</strain>
    </source>
</reference>
<keyword evidence="1" id="KW-0812">Transmembrane</keyword>
<dbReference type="EMBL" id="LWHJ01000028">
    <property type="protein sequence ID" value="OAQ39118.1"/>
    <property type="molecule type" value="Genomic_DNA"/>
</dbReference>
<organism evidence="2 3">
    <name type="scientific">Pedobacter psychrophilus</name>
    <dbReference type="NCBI Taxonomy" id="1826909"/>
    <lineage>
        <taxon>Bacteria</taxon>
        <taxon>Pseudomonadati</taxon>
        <taxon>Bacteroidota</taxon>
        <taxon>Sphingobacteriia</taxon>
        <taxon>Sphingobacteriales</taxon>
        <taxon>Sphingobacteriaceae</taxon>
        <taxon>Pedobacter</taxon>
    </lineage>
</organism>
<keyword evidence="1" id="KW-1133">Transmembrane helix</keyword>
<dbReference type="Pfam" id="PF12412">
    <property type="entry name" value="DUF3667"/>
    <property type="match status" value="1"/>
</dbReference>
<keyword evidence="3" id="KW-1185">Reference proteome</keyword>
<proteinExistence type="predicted"/>
<dbReference type="RefSeq" id="WP_068822645.1">
    <property type="nucleotide sequence ID" value="NZ_LWHJ01000028.1"/>
</dbReference>
<name>A0A179DDS7_9SPHI</name>
<dbReference type="Proteomes" id="UP000078459">
    <property type="component" value="Unassembled WGS sequence"/>
</dbReference>
<protein>
    <recommendedName>
        <fullName evidence="4">DUF3667 domain-containing protein</fullName>
    </recommendedName>
</protein>
<evidence type="ECO:0000313" key="3">
    <source>
        <dbReference type="Proteomes" id="UP000078459"/>
    </source>
</evidence>
<feature type="transmembrane region" description="Helical" evidence="1">
    <location>
        <begin position="74"/>
        <end position="94"/>
    </location>
</feature>
<comment type="caution">
    <text evidence="2">The sequence shown here is derived from an EMBL/GenBank/DDBJ whole genome shotgun (WGS) entry which is preliminary data.</text>
</comment>
<reference evidence="2 3" key="2">
    <citation type="submission" date="2016-06" db="EMBL/GenBank/DDBJ databases">
        <title>Pedobacter psychrophilus sp. nov., isolated from Antarctic fragmentary rock.</title>
        <authorList>
            <person name="Svec P."/>
        </authorList>
    </citation>
    <scope>NUCLEOTIDE SEQUENCE [LARGE SCALE GENOMIC DNA]</scope>
    <source>
        <strain evidence="2 3">CCM 8644</strain>
    </source>
</reference>
<feature type="transmembrane region" description="Helical" evidence="1">
    <location>
        <begin position="218"/>
        <end position="240"/>
    </location>
</feature>
<evidence type="ECO:0000313" key="2">
    <source>
        <dbReference type="EMBL" id="OAQ39118.1"/>
    </source>
</evidence>
<sequence>MEQICKNCNEIFTGSYCNTCGQAAKLKRIDKHYISHEVFHLFHFEKGFFYTAKEMLIRPGETAREFIGENRSRLMKPVAFLILTALIFTLTAYLTHADQFYNQQTKDFSKASKAYAQMLNWLIIHHNYGNLLSGFFTAISCALLYKKEKHNFYETLIMVCFVIGLNTLLLSVGNLLYGVIKELWMNTLITTATFIYTTWAISQFYYNKLKKVSGYLKAVFAYILGQSLMHICLLIIGITIDSVIKIWPH</sequence>
<feature type="transmembrane region" description="Helical" evidence="1">
    <location>
        <begin position="128"/>
        <end position="145"/>
    </location>
</feature>
<gene>
    <name evidence="2" type="ORF">A5893_10635</name>
</gene>
<feature type="transmembrane region" description="Helical" evidence="1">
    <location>
        <begin position="157"/>
        <end position="177"/>
    </location>
</feature>
<dbReference type="OrthoDB" id="7446256at2"/>
<evidence type="ECO:0008006" key="4">
    <source>
        <dbReference type="Google" id="ProtNLM"/>
    </source>
</evidence>
<keyword evidence="1" id="KW-0472">Membrane</keyword>
<dbReference type="STRING" id="1826909.A5893_10635"/>